<evidence type="ECO:0000259" key="1">
    <source>
        <dbReference type="Pfam" id="PF05368"/>
    </source>
</evidence>
<dbReference type="InterPro" id="IPR051604">
    <property type="entry name" value="Ergot_Alk_Oxidoreductase"/>
</dbReference>
<protein>
    <submittedName>
        <fullName evidence="2">NmrA family NAD(P)-binding protein</fullName>
    </submittedName>
</protein>
<dbReference type="Proteomes" id="UP001428817">
    <property type="component" value="Unassembled WGS sequence"/>
</dbReference>
<dbReference type="InterPro" id="IPR008030">
    <property type="entry name" value="NmrA-like"/>
</dbReference>
<reference evidence="3" key="1">
    <citation type="journal article" date="2019" name="Int. J. Syst. Evol. Microbiol.">
        <title>The Global Catalogue of Microorganisms (GCM) 10K type strain sequencing project: providing services to taxonomists for standard genome sequencing and annotation.</title>
        <authorList>
            <consortium name="The Broad Institute Genomics Platform"/>
            <consortium name="The Broad Institute Genome Sequencing Center for Infectious Disease"/>
            <person name="Wu L."/>
            <person name="Ma J."/>
        </authorList>
    </citation>
    <scope>NUCLEOTIDE SEQUENCE [LARGE SCALE GENOMIC DNA]</scope>
    <source>
        <strain evidence="3">JCM 18303</strain>
    </source>
</reference>
<dbReference type="InterPro" id="IPR036291">
    <property type="entry name" value="NAD(P)-bd_dom_sf"/>
</dbReference>
<name>A0ABP9PNG0_9PSEU</name>
<dbReference type="Gene3D" id="3.40.50.720">
    <property type="entry name" value="NAD(P)-binding Rossmann-like Domain"/>
    <property type="match status" value="1"/>
</dbReference>
<accession>A0ABP9PNG0</accession>
<proteinExistence type="predicted"/>
<dbReference type="EMBL" id="BAABJP010000004">
    <property type="protein sequence ID" value="GAA5149479.1"/>
    <property type="molecule type" value="Genomic_DNA"/>
</dbReference>
<gene>
    <name evidence="2" type="ORF">GCM10023321_13400</name>
</gene>
<dbReference type="Pfam" id="PF05368">
    <property type="entry name" value="NmrA"/>
    <property type="match status" value="1"/>
</dbReference>
<evidence type="ECO:0000313" key="3">
    <source>
        <dbReference type="Proteomes" id="UP001428817"/>
    </source>
</evidence>
<dbReference type="Gene3D" id="3.90.25.10">
    <property type="entry name" value="UDP-galactose 4-epimerase, domain 1"/>
    <property type="match status" value="1"/>
</dbReference>
<dbReference type="PANTHER" id="PTHR43162:SF1">
    <property type="entry name" value="PRESTALK A DIFFERENTIATION PROTEIN A"/>
    <property type="match status" value="1"/>
</dbReference>
<organism evidence="2 3">
    <name type="scientific">Pseudonocardia eucalypti</name>
    <dbReference type="NCBI Taxonomy" id="648755"/>
    <lineage>
        <taxon>Bacteria</taxon>
        <taxon>Bacillati</taxon>
        <taxon>Actinomycetota</taxon>
        <taxon>Actinomycetes</taxon>
        <taxon>Pseudonocardiales</taxon>
        <taxon>Pseudonocardiaceae</taxon>
        <taxon>Pseudonocardia</taxon>
    </lineage>
</organism>
<evidence type="ECO:0000313" key="2">
    <source>
        <dbReference type="EMBL" id="GAA5149479.1"/>
    </source>
</evidence>
<feature type="domain" description="NmrA-like" evidence="1">
    <location>
        <begin position="6"/>
        <end position="223"/>
    </location>
</feature>
<dbReference type="PANTHER" id="PTHR43162">
    <property type="match status" value="1"/>
</dbReference>
<comment type="caution">
    <text evidence="2">The sequence shown here is derived from an EMBL/GenBank/DDBJ whole genome shotgun (WGS) entry which is preliminary data.</text>
</comment>
<sequence length="263" mass="28176">MHHDDDRAAALEALGAQIVVGDVGDFNTARAALEGVRRAYFTYPLAESLLAATTTFAAAGKQAGVESIVNMSQMTARPDHASPAARGHWLAERVLDWSGIGVTHIRPPYFLENLLTIANPATIRTEGKIYLPYGQGRHAPIAGEDLARVAVGILTNPAPHHGKTYAATGPMALSMAEQADTIGRVLDRPIQYVDIPVENWAQALSQGGFPPLLVEHLSRVAETHKHGEQDIVTDVVEVIGGSPPKTLEAFVEENRGAFEPTTP</sequence>
<dbReference type="SUPFAM" id="SSF51735">
    <property type="entry name" value="NAD(P)-binding Rossmann-fold domains"/>
    <property type="match status" value="1"/>
</dbReference>
<keyword evidence="3" id="KW-1185">Reference proteome</keyword>